<dbReference type="EMBL" id="RPDH01000001">
    <property type="protein sequence ID" value="RPE13268.1"/>
    <property type="molecule type" value="Genomic_DNA"/>
</dbReference>
<keyword evidence="8" id="KW-1185">Reference proteome</keyword>
<dbReference type="CDD" id="cd07560">
    <property type="entry name" value="Peptidase_S41_CPP"/>
    <property type="match status" value="1"/>
</dbReference>
<dbReference type="InterPro" id="IPR001478">
    <property type="entry name" value="PDZ"/>
</dbReference>
<keyword evidence="4 5" id="KW-0720">Serine protease</keyword>
<dbReference type="InterPro" id="IPR036034">
    <property type="entry name" value="PDZ_sf"/>
</dbReference>
<dbReference type="InterPro" id="IPR041489">
    <property type="entry name" value="PDZ_6"/>
</dbReference>
<dbReference type="GO" id="GO:0006508">
    <property type="term" value="P:proteolysis"/>
    <property type="evidence" value="ECO:0007669"/>
    <property type="project" value="UniProtKB-KW"/>
</dbReference>
<dbReference type="PANTHER" id="PTHR32060:SF30">
    <property type="entry name" value="CARBOXY-TERMINAL PROCESSING PROTEASE CTPA"/>
    <property type="match status" value="1"/>
</dbReference>
<dbReference type="Gene3D" id="3.90.226.10">
    <property type="entry name" value="2-enoyl-CoA Hydratase, Chain A, domain 1"/>
    <property type="match status" value="1"/>
</dbReference>
<evidence type="ECO:0000256" key="3">
    <source>
        <dbReference type="ARBA" id="ARBA00022801"/>
    </source>
</evidence>
<proteinExistence type="inferred from homology"/>
<dbReference type="Pfam" id="PF03572">
    <property type="entry name" value="Peptidase_S41"/>
    <property type="match status" value="1"/>
</dbReference>
<gene>
    <name evidence="7" type="ORF">EGT74_06985</name>
</gene>
<dbReference type="SUPFAM" id="SSF50156">
    <property type="entry name" value="PDZ domain-like"/>
    <property type="match status" value="1"/>
</dbReference>
<dbReference type="GO" id="GO:0030288">
    <property type="term" value="C:outer membrane-bounded periplasmic space"/>
    <property type="evidence" value="ECO:0007669"/>
    <property type="project" value="TreeGrafter"/>
</dbReference>
<evidence type="ECO:0000256" key="4">
    <source>
        <dbReference type="ARBA" id="ARBA00022825"/>
    </source>
</evidence>
<dbReference type="RefSeq" id="WP_123845785.1">
    <property type="nucleotide sequence ID" value="NZ_RPDH01000001.1"/>
</dbReference>
<accession>A0A3N4PZ71</accession>
<dbReference type="AlphaFoldDB" id="A0A3N4PZ71"/>
<dbReference type="InterPro" id="IPR005151">
    <property type="entry name" value="Tail-specific_protease"/>
</dbReference>
<keyword evidence="2 5" id="KW-0645">Protease</keyword>
<dbReference type="Pfam" id="PF17820">
    <property type="entry name" value="PDZ_6"/>
    <property type="match status" value="1"/>
</dbReference>
<dbReference type="CDD" id="cd06782">
    <property type="entry name" value="cpPDZ_CPP-like"/>
    <property type="match status" value="1"/>
</dbReference>
<evidence type="ECO:0000256" key="2">
    <source>
        <dbReference type="ARBA" id="ARBA00022670"/>
    </source>
</evidence>
<dbReference type="PROSITE" id="PS50106">
    <property type="entry name" value="PDZ"/>
    <property type="match status" value="1"/>
</dbReference>
<dbReference type="PANTHER" id="PTHR32060">
    <property type="entry name" value="TAIL-SPECIFIC PROTEASE"/>
    <property type="match status" value="1"/>
</dbReference>
<organism evidence="7 8">
    <name type="scientific">Chitinophaga lutea</name>
    <dbReference type="NCBI Taxonomy" id="2488634"/>
    <lineage>
        <taxon>Bacteria</taxon>
        <taxon>Pseudomonadati</taxon>
        <taxon>Bacteroidota</taxon>
        <taxon>Chitinophagia</taxon>
        <taxon>Chitinophagales</taxon>
        <taxon>Chitinophagaceae</taxon>
        <taxon>Chitinophaga</taxon>
    </lineage>
</organism>
<dbReference type="GO" id="GO:0004175">
    <property type="term" value="F:endopeptidase activity"/>
    <property type="evidence" value="ECO:0007669"/>
    <property type="project" value="TreeGrafter"/>
</dbReference>
<dbReference type="InterPro" id="IPR029045">
    <property type="entry name" value="ClpP/crotonase-like_dom_sf"/>
</dbReference>
<protein>
    <submittedName>
        <fullName evidence="7">S41 family peptidase</fullName>
    </submittedName>
</protein>
<sequence length="552" mass="62237">MRISKKKIILFSLLGLCLVFAAFRNSDKYFLIAKNLDIFAAFYRELNTYYVEDLPPEKLMHKGIEAMLEETDPYTDFVPEEELDELRFMATGKYGGVGTSIYTEGEWTTITDVYEGSPMARAGVKAGDIIVSLDGKSAKNMEQEEVSRFLKGNAGTVLNIVLRHPITQKETPYKIVREDINVKPVSFAGVVRNEIGYIKMTQFTESSGILVQDAFLKLKKENPGLKGVILDLRGNPGGLLEEAVTLSNIFIDKNKLIVSTKGKVKSWDREYKTAQPAIDLAIPLVVLTSRSSASAAEIVAGAVQDLDRGLVVGQRSYGKGLVQTTRPLPYNAKLKVTTARYYTPSGRCIQAIDYSSRNEEGEADYVPDSLRRSFVTAAGRPVKDGGGIEPDAKVDNMVLSQVAITLLRKQYIFDYATQYYYSHQQAKPASSFSLTEAEFDDFVKFLDGRDYSYKTRSEEALESFRTTAEREKYYGGLAKEFEALQQKMKHDKKQDLLRNKTEIKHLLEEEIMNRYYPQQGRIEKGLSWDKDVDQAVALLGNPARYQELLRKK</sequence>
<comment type="caution">
    <text evidence="7">The sequence shown here is derived from an EMBL/GenBank/DDBJ whole genome shotgun (WGS) entry which is preliminary data.</text>
</comment>
<dbReference type="Gene3D" id="3.30.750.44">
    <property type="match status" value="1"/>
</dbReference>
<comment type="similarity">
    <text evidence="1 5">Belongs to the peptidase S41A family.</text>
</comment>
<evidence type="ECO:0000256" key="1">
    <source>
        <dbReference type="ARBA" id="ARBA00009179"/>
    </source>
</evidence>
<dbReference type="SMART" id="SM00245">
    <property type="entry name" value="TSPc"/>
    <property type="match status" value="1"/>
</dbReference>
<dbReference type="Proteomes" id="UP000278351">
    <property type="component" value="Unassembled WGS sequence"/>
</dbReference>
<dbReference type="GO" id="GO:0008236">
    <property type="term" value="F:serine-type peptidase activity"/>
    <property type="evidence" value="ECO:0007669"/>
    <property type="project" value="UniProtKB-KW"/>
</dbReference>
<dbReference type="NCBIfam" id="TIGR00225">
    <property type="entry name" value="prc"/>
    <property type="match status" value="1"/>
</dbReference>
<evidence type="ECO:0000256" key="5">
    <source>
        <dbReference type="RuleBase" id="RU004404"/>
    </source>
</evidence>
<evidence type="ECO:0000259" key="6">
    <source>
        <dbReference type="PROSITE" id="PS50106"/>
    </source>
</evidence>
<dbReference type="InterPro" id="IPR004447">
    <property type="entry name" value="Peptidase_S41A"/>
</dbReference>
<dbReference type="Gene3D" id="2.30.42.10">
    <property type="match status" value="1"/>
</dbReference>
<keyword evidence="3 5" id="KW-0378">Hydrolase</keyword>
<dbReference type="SMART" id="SM00228">
    <property type="entry name" value="PDZ"/>
    <property type="match status" value="1"/>
</dbReference>
<feature type="domain" description="PDZ" evidence="6">
    <location>
        <begin position="85"/>
        <end position="165"/>
    </location>
</feature>
<name>A0A3N4PZ71_9BACT</name>
<evidence type="ECO:0000313" key="7">
    <source>
        <dbReference type="EMBL" id="RPE13268.1"/>
    </source>
</evidence>
<dbReference type="SUPFAM" id="SSF52096">
    <property type="entry name" value="ClpP/crotonase"/>
    <property type="match status" value="1"/>
</dbReference>
<dbReference type="GO" id="GO:0007165">
    <property type="term" value="P:signal transduction"/>
    <property type="evidence" value="ECO:0007669"/>
    <property type="project" value="TreeGrafter"/>
</dbReference>
<reference evidence="7 8" key="1">
    <citation type="submission" date="2018-11" db="EMBL/GenBank/DDBJ databases">
        <title>Chitinophaga lutea sp.nov., isolate from arsenic contaminated soil.</title>
        <authorList>
            <person name="Zong Y."/>
        </authorList>
    </citation>
    <scope>NUCLEOTIDE SEQUENCE [LARGE SCALE GENOMIC DNA]</scope>
    <source>
        <strain evidence="7 8">ZY74</strain>
    </source>
</reference>
<evidence type="ECO:0000313" key="8">
    <source>
        <dbReference type="Proteomes" id="UP000278351"/>
    </source>
</evidence>
<dbReference type="OrthoDB" id="9812068at2"/>